<name>A0A8S1KL12_9CILI</name>
<evidence type="ECO:0000313" key="4">
    <source>
        <dbReference type="Proteomes" id="UP000692954"/>
    </source>
</evidence>
<dbReference type="EMBL" id="CAJJDN010000009">
    <property type="protein sequence ID" value="CAD8055437.1"/>
    <property type="molecule type" value="Genomic_DNA"/>
</dbReference>
<feature type="domain" description="PX" evidence="2">
    <location>
        <begin position="1"/>
        <end position="115"/>
    </location>
</feature>
<organism evidence="3 4">
    <name type="scientific">Paramecium sonneborni</name>
    <dbReference type="NCBI Taxonomy" id="65129"/>
    <lineage>
        <taxon>Eukaryota</taxon>
        <taxon>Sar</taxon>
        <taxon>Alveolata</taxon>
        <taxon>Ciliophora</taxon>
        <taxon>Intramacronucleata</taxon>
        <taxon>Oligohymenophorea</taxon>
        <taxon>Peniculida</taxon>
        <taxon>Parameciidae</taxon>
        <taxon>Paramecium</taxon>
    </lineage>
</organism>
<proteinExistence type="predicted"/>
<feature type="domain" description="Protein kinase" evidence="1">
    <location>
        <begin position="134"/>
        <end position="421"/>
    </location>
</feature>
<keyword evidence="4" id="KW-1185">Reference proteome</keyword>
<dbReference type="InterPro" id="IPR000719">
    <property type="entry name" value="Prot_kinase_dom"/>
</dbReference>
<dbReference type="SMART" id="SM00220">
    <property type="entry name" value="S_TKc"/>
    <property type="match status" value="1"/>
</dbReference>
<dbReference type="AlphaFoldDB" id="A0A8S1KL12"/>
<evidence type="ECO:0000259" key="2">
    <source>
        <dbReference type="PROSITE" id="PS50195"/>
    </source>
</evidence>
<reference evidence="3" key="1">
    <citation type="submission" date="2021-01" db="EMBL/GenBank/DDBJ databases">
        <authorList>
            <consortium name="Genoscope - CEA"/>
            <person name="William W."/>
        </authorList>
    </citation>
    <scope>NUCLEOTIDE SEQUENCE</scope>
</reference>
<dbReference type="Proteomes" id="UP000692954">
    <property type="component" value="Unassembled WGS sequence"/>
</dbReference>
<dbReference type="InterPro" id="IPR001683">
    <property type="entry name" value="PX_dom"/>
</dbReference>
<comment type="caution">
    <text evidence="3">The sequence shown here is derived from an EMBL/GenBank/DDBJ whole genome shotgun (WGS) entry which is preliminary data.</text>
</comment>
<evidence type="ECO:0000313" key="3">
    <source>
        <dbReference type="EMBL" id="CAD8055437.1"/>
    </source>
</evidence>
<dbReference type="Pfam" id="PF00787">
    <property type="entry name" value="PX"/>
    <property type="match status" value="1"/>
</dbReference>
<dbReference type="CDD" id="cd06093">
    <property type="entry name" value="PX_domain"/>
    <property type="match status" value="1"/>
</dbReference>
<gene>
    <name evidence="3" type="ORF">PSON_ATCC_30995.1.T0090242</name>
</gene>
<dbReference type="InterPro" id="IPR027916">
    <property type="entry name" value="Kinase-like_dom_ROP"/>
</dbReference>
<dbReference type="PROSITE" id="PS50195">
    <property type="entry name" value="PX"/>
    <property type="match status" value="1"/>
</dbReference>
<dbReference type="GO" id="GO:0005524">
    <property type="term" value="F:ATP binding"/>
    <property type="evidence" value="ECO:0007669"/>
    <property type="project" value="InterPro"/>
</dbReference>
<protein>
    <submittedName>
        <fullName evidence="3">Uncharacterized protein</fullName>
    </submittedName>
</protein>
<dbReference type="GO" id="GO:0004672">
    <property type="term" value="F:protein kinase activity"/>
    <property type="evidence" value="ECO:0007669"/>
    <property type="project" value="InterPro"/>
</dbReference>
<dbReference type="GO" id="GO:0035091">
    <property type="term" value="F:phosphatidylinositol binding"/>
    <property type="evidence" value="ECO:0007669"/>
    <property type="project" value="InterPro"/>
</dbReference>
<dbReference type="OrthoDB" id="294281at2759"/>
<sequence length="577" mass="68342">MQYYIHIIDIDAFENKWYYKLRITNNYNSCYRDVCVRFQDLNQLHKNLSNENYQSQLPQFPEKSLFVSWFQSNDSREELIENKEAVQNYLSGINKNPPFKNEAINYFVQNTYDPQRNQQLRFSNINKDIFYNLHIKKQTIKKGKFNKVFLVKSEKQEKVVHQFLMPSNDAAKKDYENYKRTQLLITDYTYLVKCHEIGQIIKKKQYFQRKQKKTIYNALEIGIDSSYDIIYAIEEYVQYPMNKIIEKRQEKQDYFKLETIVEALIALINVAQYFQFLQIFQKQFSVTNFYYDEKTGFKVGGLSPVYTYKKKYRLKNDNDPNPYKALNPPELCGSAGGYSIKNNLNSHIKTDVWQIGIVILSMASLTLPIHLILIEDIDNKIKLIQSKYGEKLAILLKNMLQRNQNDRFSINDLIIPAQQLMPMNLIQFKSGRSIERIQISSISQQQLEDLDKQFKEKTSDKKYIVFLNIDRNIVQQMFLFNLERIKREFVIQLHINVSPQTIPDDLIDKMMQSLVEFQNLQILVLNLKKCIISDQAQKNIINSAQQIIKLKQLTLDISGNQMIQIPYSKIRVVVYNQ</sequence>
<accession>A0A8S1KL12</accession>
<dbReference type="Pfam" id="PF14531">
    <property type="entry name" value="Kinase-like"/>
    <property type="match status" value="1"/>
</dbReference>
<evidence type="ECO:0000259" key="1">
    <source>
        <dbReference type="PROSITE" id="PS50011"/>
    </source>
</evidence>
<dbReference type="PROSITE" id="PS50011">
    <property type="entry name" value="PROTEIN_KINASE_DOM"/>
    <property type="match status" value="1"/>
</dbReference>